<evidence type="ECO:0000256" key="1">
    <source>
        <dbReference type="SAM" id="MobiDB-lite"/>
    </source>
</evidence>
<reference evidence="3" key="1">
    <citation type="journal article" date="2011" name="Nat. Genet.">
        <title>The Arabidopsis lyrata genome sequence and the basis of rapid genome size change.</title>
        <authorList>
            <person name="Hu T.T."/>
            <person name="Pattyn P."/>
            <person name="Bakker E.G."/>
            <person name="Cao J."/>
            <person name="Cheng J.-F."/>
            <person name="Clark R.M."/>
            <person name="Fahlgren N."/>
            <person name="Fawcett J.A."/>
            <person name="Grimwood J."/>
            <person name="Gundlach H."/>
            <person name="Haberer G."/>
            <person name="Hollister J.D."/>
            <person name="Ossowski S."/>
            <person name="Ottilar R.P."/>
            <person name="Salamov A.A."/>
            <person name="Schneeberger K."/>
            <person name="Spannagl M."/>
            <person name="Wang X."/>
            <person name="Yang L."/>
            <person name="Nasrallah M.E."/>
            <person name="Bergelson J."/>
            <person name="Carrington J.C."/>
            <person name="Gaut B.S."/>
            <person name="Schmutz J."/>
            <person name="Mayer K.F.X."/>
            <person name="Van de Peer Y."/>
            <person name="Grigoriev I.V."/>
            <person name="Nordborg M."/>
            <person name="Weigel D."/>
            <person name="Guo Y.-L."/>
        </authorList>
    </citation>
    <scope>NUCLEOTIDE SEQUENCE [LARGE SCALE GENOMIC DNA]</scope>
    <source>
        <strain evidence="3">cv. MN47</strain>
    </source>
</reference>
<evidence type="ECO:0000313" key="3">
    <source>
        <dbReference type="Proteomes" id="UP000008694"/>
    </source>
</evidence>
<dbReference type="HOGENOM" id="CLU_1483960_0_0_1"/>
<dbReference type="EMBL" id="GL348713">
    <property type="protein sequence ID" value="EFH67153.1"/>
    <property type="molecule type" value="Genomic_DNA"/>
</dbReference>
<sequence>MQNPIGKEIPTPDTKRRGTTKEPVETPKAKELNPRDQSTGRQLTERRNEQKPSKEKARHIPPETESQNPHEEPKVDLKHKNENLKRKQSKAPRCSSIPLDYSDLKRKTWIRPLRANTLLFIRRYLRLAERRLKGQLHKEDKARTRTYGPLTAPARSTGSRRGQNGDDVFGRLGQPRESFFFF</sequence>
<accession>D7KFN9</accession>
<feature type="compositionally biased region" description="Basic and acidic residues" evidence="1">
    <location>
        <begin position="43"/>
        <end position="85"/>
    </location>
</feature>
<proteinExistence type="predicted"/>
<protein>
    <submittedName>
        <fullName evidence="2">Predicted protein</fullName>
    </submittedName>
</protein>
<gene>
    <name evidence="2" type="ORF">ARALYDRAFT_680835</name>
</gene>
<organism evidence="3">
    <name type="scientific">Arabidopsis lyrata subsp. lyrata</name>
    <name type="common">Lyre-leaved rock-cress</name>
    <dbReference type="NCBI Taxonomy" id="81972"/>
    <lineage>
        <taxon>Eukaryota</taxon>
        <taxon>Viridiplantae</taxon>
        <taxon>Streptophyta</taxon>
        <taxon>Embryophyta</taxon>
        <taxon>Tracheophyta</taxon>
        <taxon>Spermatophyta</taxon>
        <taxon>Magnoliopsida</taxon>
        <taxon>eudicotyledons</taxon>
        <taxon>Gunneridae</taxon>
        <taxon>Pentapetalae</taxon>
        <taxon>rosids</taxon>
        <taxon>malvids</taxon>
        <taxon>Brassicales</taxon>
        <taxon>Brassicaceae</taxon>
        <taxon>Camelineae</taxon>
        <taxon>Arabidopsis</taxon>
    </lineage>
</organism>
<name>D7KFN9_ARALL</name>
<feature type="region of interest" description="Disordered" evidence="1">
    <location>
        <begin position="148"/>
        <end position="167"/>
    </location>
</feature>
<dbReference type="Proteomes" id="UP000008694">
    <property type="component" value="Unassembled WGS sequence"/>
</dbReference>
<feature type="region of interest" description="Disordered" evidence="1">
    <location>
        <begin position="1"/>
        <end position="96"/>
    </location>
</feature>
<dbReference type="AlphaFoldDB" id="D7KFN9"/>
<evidence type="ECO:0000313" key="2">
    <source>
        <dbReference type="EMBL" id="EFH67153.1"/>
    </source>
</evidence>
<feature type="compositionally biased region" description="Basic and acidic residues" evidence="1">
    <location>
        <begin position="13"/>
        <end position="34"/>
    </location>
</feature>
<dbReference type="Gramene" id="Al_scaffold_0001_3158">
    <property type="protein sequence ID" value="Al_scaffold_0001_3158"/>
    <property type="gene ID" value="Al_scaffold_0001_3158"/>
</dbReference>
<keyword evidence="3" id="KW-1185">Reference proteome</keyword>